<reference evidence="4" key="2">
    <citation type="submission" date="2023-07" db="EMBL/GenBank/DDBJ databases">
        <authorList>
            <person name="Jung D.-H."/>
        </authorList>
    </citation>
    <scope>NUCLEOTIDE SEQUENCE [LARGE SCALE GENOMIC DNA]</scope>
    <source>
        <strain evidence="4">JA-25</strain>
    </source>
</reference>
<proteinExistence type="predicted"/>
<dbReference type="PRINTS" id="PR00111">
    <property type="entry name" value="ABHYDROLASE"/>
</dbReference>
<evidence type="ECO:0000259" key="2">
    <source>
        <dbReference type="Pfam" id="PF12697"/>
    </source>
</evidence>
<name>A0ABX0QP29_9BACT</name>
<dbReference type="Pfam" id="PF12697">
    <property type="entry name" value="Abhydrolase_6"/>
    <property type="match status" value="1"/>
</dbReference>
<dbReference type="SUPFAM" id="SSF53474">
    <property type="entry name" value="alpha/beta-Hydrolases"/>
    <property type="match status" value="1"/>
</dbReference>
<keyword evidence="1 3" id="KW-0378">Hydrolase</keyword>
<dbReference type="PANTHER" id="PTHR42977">
    <property type="entry name" value="HYDROLASE-RELATED"/>
    <property type="match status" value="1"/>
</dbReference>
<protein>
    <submittedName>
        <fullName evidence="3">Alpha/beta hydrolase</fullName>
    </submittedName>
</protein>
<evidence type="ECO:0000313" key="4">
    <source>
        <dbReference type="Proteomes" id="UP000606008"/>
    </source>
</evidence>
<reference evidence="4" key="1">
    <citation type="submission" date="2019-09" db="EMBL/GenBank/DDBJ databases">
        <authorList>
            <person name="Jung D.-H."/>
        </authorList>
    </citation>
    <scope>NUCLEOTIDE SEQUENCE [LARGE SCALE GENOMIC DNA]</scope>
    <source>
        <strain evidence="4">JA-25</strain>
    </source>
</reference>
<keyword evidence="4" id="KW-1185">Reference proteome</keyword>
<evidence type="ECO:0000313" key="3">
    <source>
        <dbReference type="EMBL" id="NID12742.1"/>
    </source>
</evidence>
<evidence type="ECO:0000256" key="1">
    <source>
        <dbReference type="ARBA" id="ARBA00022801"/>
    </source>
</evidence>
<organism evidence="3 4">
    <name type="scientific">Fibrivirga algicola</name>
    <dbReference type="NCBI Taxonomy" id="2950420"/>
    <lineage>
        <taxon>Bacteria</taxon>
        <taxon>Pseudomonadati</taxon>
        <taxon>Bacteroidota</taxon>
        <taxon>Cytophagia</taxon>
        <taxon>Cytophagales</taxon>
        <taxon>Spirosomataceae</taxon>
        <taxon>Fibrivirga</taxon>
    </lineage>
</organism>
<dbReference type="Gene3D" id="3.40.50.1820">
    <property type="entry name" value="alpha/beta hydrolase"/>
    <property type="match status" value="1"/>
</dbReference>
<dbReference type="PANTHER" id="PTHR42977:SF3">
    <property type="entry name" value="AB HYDROLASE-1 DOMAIN-CONTAINING PROTEIN"/>
    <property type="match status" value="1"/>
</dbReference>
<dbReference type="InterPro" id="IPR051340">
    <property type="entry name" value="Haloalkane_dehalogenase"/>
</dbReference>
<dbReference type="InterPro" id="IPR000073">
    <property type="entry name" value="AB_hydrolase_1"/>
</dbReference>
<accession>A0ABX0QP29</accession>
<comment type="caution">
    <text evidence="3">The sequence shown here is derived from an EMBL/GenBank/DDBJ whole genome shotgun (WGS) entry which is preliminary data.</text>
</comment>
<feature type="domain" description="AB hydrolase-1" evidence="2">
    <location>
        <begin position="28"/>
        <end position="241"/>
    </location>
</feature>
<sequence length="279" mass="30643">MPTRHLLAVDNRYWHYHQQGDSSAETAIILLHTAPRSSTMFTTLFAELGSLRPKMRIIAPDMPGYGGTDPLPNPPGSLQAYVPHFRAFFREMGLRQVLIYGIGTGAQLAIAYANAYPDKVTTVLLDNAFQASEAERHAILTNAFPDLAPRPDGSHLAAAWKMANGFMQYFPWFMADEAHQIGPPPTPEQAQQTALEFLNAGLGYAQGYQAAFDHERADTLQRLTVPATLFRWEGSAFLPQLDALIEGGLPGNVQVVDTPAAPADHYKVVAERMVKGVKN</sequence>
<dbReference type="EMBL" id="WAEL01000008">
    <property type="protein sequence ID" value="NID12742.1"/>
    <property type="molecule type" value="Genomic_DNA"/>
</dbReference>
<dbReference type="RefSeq" id="WP_085412779.1">
    <property type="nucleotide sequence ID" value="NZ_WAEL01000008.1"/>
</dbReference>
<gene>
    <name evidence="3" type="ORF">F7231_21405</name>
</gene>
<dbReference type="InterPro" id="IPR029058">
    <property type="entry name" value="AB_hydrolase_fold"/>
</dbReference>
<dbReference type="Proteomes" id="UP000606008">
    <property type="component" value="Unassembled WGS sequence"/>
</dbReference>
<dbReference type="GO" id="GO:0016787">
    <property type="term" value="F:hydrolase activity"/>
    <property type="evidence" value="ECO:0007669"/>
    <property type="project" value="UniProtKB-KW"/>
</dbReference>